<dbReference type="RefSeq" id="XP_066075791.1">
    <property type="nucleotide sequence ID" value="XM_066219694.1"/>
</dbReference>
<evidence type="ECO:0000259" key="5">
    <source>
        <dbReference type="Pfam" id="PF04869"/>
    </source>
</evidence>
<dbReference type="GO" id="GO:0000139">
    <property type="term" value="C:Golgi membrane"/>
    <property type="evidence" value="ECO:0007669"/>
    <property type="project" value="InterPro"/>
</dbReference>
<dbReference type="AlphaFoldDB" id="A0AAX4JVV7"/>
<dbReference type="GO" id="GO:0006886">
    <property type="term" value="P:intracellular protein transport"/>
    <property type="evidence" value="ECO:0007669"/>
    <property type="project" value="InterPro"/>
</dbReference>
<evidence type="ECO:0000259" key="6">
    <source>
        <dbReference type="Pfam" id="PF04871"/>
    </source>
</evidence>
<evidence type="ECO:0000313" key="8">
    <source>
        <dbReference type="Proteomes" id="UP001355207"/>
    </source>
</evidence>
<protein>
    <recommendedName>
        <fullName evidence="9">P115 like vesicle tethering protein</fullName>
    </recommendedName>
</protein>
<comment type="subcellular location">
    <subcellularLocation>
        <location evidence="1">Golgi apparatus</location>
    </subcellularLocation>
</comment>
<dbReference type="InterPro" id="IPR016024">
    <property type="entry name" value="ARM-type_fold"/>
</dbReference>
<feature type="region of interest" description="Disordered" evidence="4">
    <location>
        <begin position="185"/>
        <end position="211"/>
    </location>
</feature>
<evidence type="ECO:0000256" key="1">
    <source>
        <dbReference type="ARBA" id="ARBA00004555"/>
    </source>
</evidence>
<evidence type="ECO:0000256" key="3">
    <source>
        <dbReference type="ARBA" id="ARBA00023054"/>
    </source>
</evidence>
<feature type="region of interest" description="Disordered" evidence="4">
    <location>
        <begin position="1008"/>
        <end position="1103"/>
    </location>
</feature>
<dbReference type="Proteomes" id="UP001355207">
    <property type="component" value="Chromosome 5"/>
</dbReference>
<dbReference type="GeneID" id="91094616"/>
<dbReference type="PANTHER" id="PTHR10013">
    <property type="entry name" value="GENERAL VESICULAR TRANSPORT FACTOR P115"/>
    <property type="match status" value="1"/>
</dbReference>
<gene>
    <name evidence="7" type="ORF">L201_003946</name>
</gene>
<dbReference type="Pfam" id="PF04869">
    <property type="entry name" value="Uso1_p115_head"/>
    <property type="match status" value="1"/>
</dbReference>
<organism evidence="7 8">
    <name type="scientific">Kwoniella dendrophila CBS 6074</name>
    <dbReference type="NCBI Taxonomy" id="1295534"/>
    <lineage>
        <taxon>Eukaryota</taxon>
        <taxon>Fungi</taxon>
        <taxon>Dikarya</taxon>
        <taxon>Basidiomycota</taxon>
        <taxon>Agaricomycotina</taxon>
        <taxon>Tremellomycetes</taxon>
        <taxon>Tremellales</taxon>
        <taxon>Cryptococcaceae</taxon>
        <taxon>Kwoniella</taxon>
    </lineage>
</organism>
<feature type="compositionally biased region" description="Low complexity" evidence="4">
    <location>
        <begin position="1010"/>
        <end position="1026"/>
    </location>
</feature>
<dbReference type="GO" id="GO:0006888">
    <property type="term" value="P:endoplasmic reticulum to Golgi vesicle-mediated transport"/>
    <property type="evidence" value="ECO:0007669"/>
    <property type="project" value="TreeGrafter"/>
</dbReference>
<evidence type="ECO:0000313" key="7">
    <source>
        <dbReference type="EMBL" id="WWC89028.1"/>
    </source>
</evidence>
<dbReference type="InterPro" id="IPR011989">
    <property type="entry name" value="ARM-like"/>
</dbReference>
<dbReference type="GO" id="GO:0012507">
    <property type="term" value="C:ER to Golgi transport vesicle membrane"/>
    <property type="evidence" value="ECO:0007669"/>
    <property type="project" value="TreeGrafter"/>
</dbReference>
<evidence type="ECO:0000256" key="4">
    <source>
        <dbReference type="SAM" id="MobiDB-lite"/>
    </source>
</evidence>
<dbReference type="InterPro" id="IPR006955">
    <property type="entry name" value="Uso1_p115_C"/>
</dbReference>
<feature type="compositionally biased region" description="Basic and acidic residues" evidence="4">
    <location>
        <begin position="1038"/>
        <end position="1070"/>
    </location>
</feature>
<accession>A0AAX4JVV7</accession>
<sequence>MSNLPNINTGQLTSMFSSRLSSAYNQLRGDLGAPQTATETIDKLVDRINTSAAVEDRRTAVLGLKGLSRDWKEDVGFRAMTPLIAVLEHDAPYDVEIAKAALETLMQLCETAEKPAKDDLGLKFTDAFLEQPKPLHTLLSLLSNSPSFYPRFYSLQYLSQLLTSRPSVAQSYIMSAPPPGVDGILSVLDPAPPPGSNNNESGQQQQPQLGGGATEMLRNEALLLLPAMLAGNADLQKIVAFSGAFERLFQIIDSEGGVEGGIVVQDALTVIGCLLRFNVSNQNYFRELSLIPAIPRIIGFPSPLPADVPSPDEFALQYWPEQKIYNTGLVLGLIRMLVGGPGGGNQTAMVTGGVTRSLLELSLASNAPNGIKSQALNTLTPILLSSPANQDLLSSLLISPLVAVHADEEHPNGGFVRIPNKPTAVSLVTAVIDGDPSAGGRGLRGRAAGVNMFEAYVSGNDDARIGILSSMIAPPLDNPNANFPDQPQSAGSLILSGLLDLPHSSEIQFDPYRPLFSCLLLSHLIRNSEHAKKLARDISISSGDSGDSAIADDEDKVSLVQLVVGNLMMAAREQTDCVNRAAKEGLTHGPSPEEEDWTRVMVGYLVLLCTWLWDSPKTVKEFLSESANLQVLIQPITQTTGIDPLVQGLSAFLLGVCYEFNREPGEITRATLHPILHSRIGPDQFVSRMARLREDPRFRAVQPDAFDTEGTDATAAAVADGETDELDEGLELWFDWAFVDFWKNHYYTIQRSIAIDPDAVRGSGPVDDGETAAIIMSLRQKLKAQTDEVVQLQSKLEALTKENKQEKDTLVHEVDSLSSQIATLTTQLQETASSRSTLEEELSTLRNEHESLKTVAASAASTKSELESVSAELSSLQANHEKASSELGLAKASSKFRETKLKDLEAKVKDLEEKAKSAPPAARVDNSALEESQKANEDKTKEIDELKKSLEDSKAALEKAEKASSEKKELEDKLKSSNDKFKSSEEKSKELEEKTLTLEKKIEELETKLKASSASASANDNDNNANTGGGSGKQAKKRVAELDSKVKELEKSLEEEKQKREEESKEHEDLLVLLDELTAKRNVDKKKLKENGLEVSDDEDEEE</sequence>
<keyword evidence="8" id="KW-1185">Reference proteome</keyword>
<dbReference type="Gene3D" id="1.10.287.1490">
    <property type="match status" value="1"/>
</dbReference>
<dbReference type="Gene3D" id="1.25.10.10">
    <property type="entry name" value="Leucine-rich Repeat Variant"/>
    <property type="match status" value="1"/>
</dbReference>
<evidence type="ECO:0000256" key="2">
    <source>
        <dbReference type="ARBA" id="ARBA00023034"/>
    </source>
</evidence>
<dbReference type="EMBL" id="CP144102">
    <property type="protein sequence ID" value="WWC89028.1"/>
    <property type="molecule type" value="Genomic_DNA"/>
</dbReference>
<dbReference type="FunFam" id="1.25.10.10:FF:000296">
    <property type="entry name" value="Related to transport protein USO1"/>
    <property type="match status" value="1"/>
</dbReference>
<feature type="domain" description="Vesicle tethering protein Uso1/P115-like head" evidence="5">
    <location>
        <begin position="446"/>
        <end position="753"/>
    </location>
</feature>
<reference evidence="7 8" key="1">
    <citation type="submission" date="2024-01" db="EMBL/GenBank/DDBJ databases">
        <title>Comparative genomics of Cryptococcus and Kwoniella reveals pathogenesis evolution and contrasting modes of karyotype evolution via chromosome fusion or intercentromeric recombination.</title>
        <authorList>
            <person name="Coelho M.A."/>
            <person name="David-Palma M."/>
            <person name="Shea T."/>
            <person name="Bowers K."/>
            <person name="McGinley-Smith S."/>
            <person name="Mohammad A.W."/>
            <person name="Gnirke A."/>
            <person name="Yurkov A.M."/>
            <person name="Nowrousian M."/>
            <person name="Sun S."/>
            <person name="Cuomo C.A."/>
            <person name="Heitman J."/>
        </authorList>
    </citation>
    <scope>NUCLEOTIDE SEQUENCE [LARGE SCALE GENOMIC DNA]</scope>
    <source>
        <strain evidence="7 8">CBS 6074</strain>
    </source>
</reference>
<dbReference type="GO" id="GO:0005795">
    <property type="term" value="C:Golgi stack"/>
    <property type="evidence" value="ECO:0007669"/>
    <property type="project" value="TreeGrafter"/>
</dbReference>
<name>A0AAX4JVV7_9TREE</name>
<keyword evidence="2" id="KW-0333">Golgi apparatus</keyword>
<feature type="region of interest" description="Disordered" evidence="4">
    <location>
        <begin position="911"/>
        <end position="996"/>
    </location>
</feature>
<dbReference type="SUPFAM" id="SSF48371">
    <property type="entry name" value="ARM repeat"/>
    <property type="match status" value="1"/>
</dbReference>
<feature type="compositionally biased region" description="Basic and acidic residues" evidence="4">
    <location>
        <begin position="1077"/>
        <end position="1092"/>
    </location>
</feature>
<dbReference type="GO" id="GO:0005783">
    <property type="term" value="C:endoplasmic reticulum"/>
    <property type="evidence" value="ECO:0007669"/>
    <property type="project" value="TreeGrafter"/>
</dbReference>
<dbReference type="GO" id="GO:0048280">
    <property type="term" value="P:vesicle fusion with Golgi apparatus"/>
    <property type="evidence" value="ECO:0007669"/>
    <property type="project" value="InterPro"/>
</dbReference>
<dbReference type="GO" id="GO:0048211">
    <property type="term" value="P:Golgi vesicle docking"/>
    <property type="evidence" value="ECO:0007669"/>
    <property type="project" value="TreeGrafter"/>
</dbReference>
<feature type="compositionally biased region" description="Low complexity" evidence="4">
    <location>
        <begin position="196"/>
        <end position="208"/>
    </location>
</feature>
<proteinExistence type="predicted"/>
<dbReference type="InterPro" id="IPR024095">
    <property type="entry name" value="Vesicle_P115"/>
</dbReference>
<dbReference type="PANTHER" id="PTHR10013:SF0">
    <property type="entry name" value="GENERAL VESICULAR TRANSPORT FACTOR P115"/>
    <property type="match status" value="1"/>
</dbReference>
<dbReference type="InterPro" id="IPR006953">
    <property type="entry name" value="Vesicle_Uso1_P115_head"/>
</dbReference>
<evidence type="ECO:0008006" key="9">
    <source>
        <dbReference type="Google" id="ProtNLM"/>
    </source>
</evidence>
<feature type="compositionally biased region" description="Basic and acidic residues" evidence="4">
    <location>
        <begin position="931"/>
        <end position="996"/>
    </location>
</feature>
<feature type="domain" description="Uso1/p115-like vesicle tethering protein C-terminal" evidence="6">
    <location>
        <begin position="986"/>
        <end position="1103"/>
    </location>
</feature>
<dbReference type="Pfam" id="PF04871">
    <property type="entry name" value="Uso1_p115_C"/>
    <property type="match status" value="1"/>
</dbReference>
<keyword evidence="3" id="KW-0175">Coiled coil</keyword>